<keyword evidence="3" id="KW-1185">Reference proteome</keyword>
<reference evidence="2" key="1">
    <citation type="submission" date="2022-08" db="UniProtKB">
        <authorList>
            <consortium name="EnsemblMetazoa"/>
        </authorList>
    </citation>
    <scope>IDENTIFICATION</scope>
    <source>
        <strain evidence="2">05x7-T-G4-1.051#20</strain>
    </source>
</reference>
<feature type="compositionally biased region" description="Basic and acidic residues" evidence="1">
    <location>
        <begin position="184"/>
        <end position="199"/>
    </location>
</feature>
<dbReference type="EnsemblMetazoa" id="G32252.2">
    <property type="protein sequence ID" value="G32252.2:cds"/>
    <property type="gene ID" value="G32252"/>
</dbReference>
<sequence>MDGNRTIEEDNIDDSFGNDLEKNGDFPSTGSRYLGSTQYWDSSFPSLLTHLGVDTELPKMKRVPQKRKTTGSTQKPSETQNLVYKEELGKRNEGRWLKIENIVRDKMEQFDDYCTQLVSQNEARREENERNAHQLYNKLWLEEEKKREAVIRNSAYDRIWRHHALMRQRGEEEWRRKMAKKIPASHEKKDVKLDAESIT</sequence>
<feature type="region of interest" description="Disordered" evidence="1">
    <location>
        <begin position="54"/>
        <end position="80"/>
    </location>
</feature>
<organism evidence="2 3">
    <name type="scientific">Magallana gigas</name>
    <name type="common">Pacific oyster</name>
    <name type="synonym">Crassostrea gigas</name>
    <dbReference type="NCBI Taxonomy" id="29159"/>
    <lineage>
        <taxon>Eukaryota</taxon>
        <taxon>Metazoa</taxon>
        <taxon>Spiralia</taxon>
        <taxon>Lophotrochozoa</taxon>
        <taxon>Mollusca</taxon>
        <taxon>Bivalvia</taxon>
        <taxon>Autobranchia</taxon>
        <taxon>Pteriomorphia</taxon>
        <taxon>Ostreida</taxon>
        <taxon>Ostreoidea</taxon>
        <taxon>Ostreidae</taxon>
        <taxon>Magallana</taxon>
    </lineage>
</organism>
<dbReference type="EnsemblMetazoa" id="G32252.1">
    <property type="protein sequence ID" value="G32252.1:cds"/>
    <property type="gene ID" value="G32252"/>
</dbReference>
<feature type="region of interest" description="Disordered" evidence="1">
    <location>
        <begin position="1"/>
        <end position="28"/>
    </location>
</feature>
<accession>A0A8W8MDF4</accession>
<evidence type="ECO:0000256" key="1">
    <source>
        <dbReference type="SAM" id="MobiDB-lite"/>
    </source>
</evidence>
<feature type="region of interest" description="Disordered" evidence="1">
    <location>
        <begin position="176"/>
        <end position="199"/>
    </location>
</feature>
<evidence type="ECO:0000313" key="2">
    <source>
        <dbReference type="EnsemblMetazoa" id="G32252.1:cds"/>
    </source>
</evidence>
<feature type="compositionally biased region" description="Basic residues" evidence="1">
    <location>
        <begin position="60"/>
        <end position="69"/>
    </location>
</feature>
<proteinExistence type="predicted"/>
<name>A0A8W8MDF4_MAGGI</name>
<protein>
    <submittedName>
        <fullName evidence="2">Uncharacterized protein</fullName>
    </submittedName>
</protein>
<dbReference type="AlphaFoldDB" id="A0A8W8MDF4"/>
<feature type="compositionally biased region" description="Polar residues" evidence="1">
    <location>
        <begin position="70"/>
        <end position="80"/>
    </location>
</feature>
<evidence type="ECO:0000313" key="3">
    <source>
        <dbReference type="Proteomes" id="UP000005408"/>
    </source>
</evidence>
<dbReference type="Proteomes" id="UP000005408">
    <property type="component" value="Unassembled WGS sequence"/>
</dbReference>